<name>A0A1Q9C9I1_SYMMI</name>
<keyword evidence="1" id="KW-0472">Membrane</keyword>
<dbReference type="EMBL" id="LSRX01001466">
    <property type="protein sequence ID" value="OLP79594.1"/>
    <property type="molecule type" value="Genomic_DNA"/>
</dbReference>
<evidence type="ECO:0000256" key="1">
    <source>
        <dbReference type="SAM" id="Phobius"/>
    </source>
</evidence>
<sequence>MKLHAYFRSRDAWVIRRKSARDFVGDSLELRGPILWCFSDDVVQQAFDVDGYAGGSYPSPDESSRQNANASMSRVVEVKPWVFECKSPLQDREEFRAAQGLPEQFPNPDDAKRIFRFDDLTTELMDDHSLGFCECFPGNYGDSWPVVRQAFEAMPPGSDNAFVPPPQLLVHGAVTCEITALHSSHQDVGKQDCEVLAKQAHLEFFWVGEYAGISLCRLYLTCNSLQVEVGAEGQLFGLSFQEACAISNPEECWDEKRRLFLTGFQTSVLGGHADLQSGEVPCLFEEQLKQCHRLKRLQVPGVESCDTCRFAKSTYRSERQPLRPSFPAGTALRVSCHPDLYHTFHHEVQISGMSMTCVNGYWITEFGGMSMMDLNCQIGVQITAREPSSFLDYSRAQRGEEWFEAHYGKTLRSWDGKCLAPDHWAGEAAEAIDVPLEVSFAALPWGRVGHAQLEPGSTISLWNMQATRFLSGNVAGSVFGSPSRQQLDWAGLEDEISFLVVAAGHGKVGLYNQPSRRFLQVSDRQLKLSDSVNWEHLAQMDDSVVFKSVGSHSALLNTLPLLDVRNACDAGHLGLWNVAHRRFVTLNGAAARAENCSDSGDACSSGLSKQMTAAQTFVAQTLGHEFTFHLGGYGCAEGGSDRRCGYYTSFHSGRCQLAETCEPVLEPRAMTFAKARQRVASGGNSTSNSEMANEAASQATSLLDYSEAEVVEVDATLTNLSTLQTAVNLSWYGDLMRQPHMSNDWHRWAWGPASATFDKRMNQQQYQQYVTDNDWGTAITMPRDFTTVFVECDDHVVSLLRTWRSVSQNLDFLANLVVDGEFLEAQLFQRAEVDQRTARSLRERLANETTPQLQPLMQHISQAFDLSQFLADMWVQGSFEVPKEELQLVQGAWRRVIGAARQLLGDASYGNFGGSLSLALLRNALEKVVDADVFNPPAPCNDGKHLLWKLQPGEPSFVTLDAFAVLMVPFRDLVVLVVNFFLAAIKIFGSMLVRWR</sequence>
<proteinExistence type="predicted"/>
<organism evidence="2 3">
    <name type="scientific">Symbiodinium microadriaticum</name>
    <name type="common">Dinoflagellate</name>
    <name type="synonym">Zooxanthella microadriatica</name>
    <dbReference type="NCBI Taxonomy" id="2951"/>
    <lineage>
        <taxon>Eukaryota</taxon>
        <taxon>Sar</taxon>
        <taxon>Alveolata</taxon>
        <taxon>Dinophyceae</taxon>
        <taxon>Suessiales</taxon>
        <taxon>Symbiodiniaceae</taxon>
        <taxon>Symbiodinium</taxon>
    </lineage>
</organism>
<dbReference type="Proteomes" id="UP000186817">
    <property type="component" value="Unassembled WGS sequence"/>
</dbReference>
<keyword evidence="1" id="KW-1133">Transmembrane helix</keyword>
<comment type="caution">
    <text evidence="2">The sequence shown here is derived from an EMBL/GenBank/DDBJ whole genome shotgun (WGS) entry which is preliminary data.</text>
</comment>
<protein>
    <submittedName>
        <fullName evidence="2">Uncharacterized protein</fullName>
    </submittedName>
</protein>
<accession>A0A1Q9C9I1</accession>
<dbReference type="OrthoDB" id="9925451at2759"/>
<dbReference type="AlphaFoldDB" id="A0A1Q9C9I1"/>
<keyword evidence="3" id="KW-1185">Reference proteome</keyword>
<gene>
    <name evidence="2" type="ORF">AK812_SmicGene40106</name>
</gene>
<keyword evidence="1" id="KW-0812">Transmembrane</keyword>
<reference evidence="2 3" key="1">
    <citation type="submission" date="2016-02" db="EMBL/GenBank/DDBJ databases">
        <title>Genome analysis of coral dinoflagellate symbionts highlights evolutionary adaptations to a symbiotic lifestyle.</title>
        <authorList>
            <person name="Aranda M."/>
            <person name="Li Y."/>
            <person name="Liew Y.J."/>
            <person name="Baumgarten S."/>
            <person name="Simakov O."/>
            <person name="Wilson M."/>
            <person name="Piel J."/>
            <person name="Ashoor H."/>
            <person name="Bougouffa S."/>
            <person name="Bajic V.B."/>
            <person name="Ryu T."/>
            <person name="Ravasi T."/>
            <person name="Bayer T."/>
            <person name="Micklem G."/>
            <person name="Kim H."/>
            <person name="Bhak J."/>
            <person name="Lajeunesse T.C."/>
            <person name="Voolstra C.R."/>
        </authorList>
    </citation>
    <scope>NUCLEOTIDE SEQUENCE [LARGE SCALE GENOMIC DNA]</scope>
    <source>
        <strain evidence="2 3">CCMP2467</strain>
    </source>
</reference>
<feature type="transmembrane region" description="Helical" evidence="1">
    <location>
        <begin position="973"/>
        <end position="993"/>
    </location>
</feature>
<evidence type="ECO:0000313" key="2">
    <source>
        <dbReference type="EMBL" id="OLP79594.1"/>
    </source>
</evidence>
<evidence type="ECO:0000313" key="3">
    <source>
        <dbReference type="Proteomes" id="UP000186817"/>
    </source>
</evidence>